<organism evidence="8 9">
    <name type="scientific">Sorangium cellulosum</name>
    <name type="common">Polyangium cellulosum</name>
    <dbReference type="NCBI Taxonomy" id="56"/>
    <lineage>
        <taxon>Bacteria</taxon>
        <taxon>Pseudomonadati</taxon>
        <taxon>Myxococcota</taxon>
        <taxon>Polyangia</taxon>
        <taxon>Polyangiales</taxon>
        <taxon>Polyangiaceae</taxon>
        <taxon>Sorangium</taxon>
    </lineage>
</organism>
<reference evidence="8 9" key="1">
    <citation type="submission" date="2014-02" db="EMBL/GenBank/DDBJ databases">
        <title>The small core and large imbalanced accessory genome model reveals a collaborative survival strategy of Sorangium cellulosum strains in nature.</title>
        <authorList>
            <person name="Han K."/>
            <person name="Peng R."/>
            <person name="Blom J."/>
            <person name="Li Y.-Z."/>
        </authorList>
    </citation>
    <scope>NUCLEOTIDE SEQUENCE [LARGE SCALE GENOMIC DNA]</scope>
    <source>
        <strain evidence="8 9">So0157-18</strain>
    </source>
</reference>
<dbReference type="SUPFAM" id="SSF48264">
    <property type="entry name" value="Cytochrome P450"/>
    <property type="match status" value="1"/>
</dbReference>
<keyword evidence="4 7" id="KW-0560">Oxidoreductase</keyword>
<evidence type="ECO:0000256" key="6">
    <source>
        <dbReference type="ARBA" id="ARBA00023033"/>
    </source>
</evidence>
<evidence type="ECO:0000256" key="7">
    <source>
        <dbReference type="RuleBase" id="RU000461"/>
    </source>
</evidence>
<keyword evidence="3 7" id="KW-0479">Metal-binding</keyword>
<dbReference type="GO" id="GO:0004497">
    <property type="term" value="F:monooxygenase activity"/>
    <property type="evidence" value="ECO:0007669"/>
    <property type="project" value="UniProtKB-KW"/>
</dbReference>
<dbReference type="InterPro" id="IPR017972">
    <property type="entry name" value="Cyt_P450_CS"/>
</dbReference>
<accession>A0A150PKH1</accession>
<evidence type="ECO:0000256" key="4">
    <source>
        <dbReference type="ARBA" id="ARBA00023002"/>
    </source>
</evidence>
<dbReference type="FunFam" id="1.10.630.10:FF:000018">
    <property type="entry name" value="Cytochrome P450 monooxygenase"/>
    <property type="match status" value="1"/>
</dbReference>
<dbReference type="AlphaFoldDB" id="A0A150PKH1"/>
<proteinExistence type="inferred from homology"/>
<dbReference type="InterPro" id="IPR036396">
    <property type="entry name" value="Cyt_P450_sf"/>
</dbReference>
<dbReference type="Proteomes" id="UP000075604">
    <property type="component" value="Unassembled WGS sequence"/>
</dbReference>
<gene>
    <name evidence="8" type="ORF">BE04_23320</name>
</gene>
<dbReference type="Gene3D" id="1.10.630.10">
    <property type="entry name" value="Cytochrome P450"/>
    <property type="match status" value="1"/>
</dbReference>
<evidence type="ECO:0000256" key="2">
    <source>
        <dbReference type="ARBA" id="ARBA00022617"/>
    </source>
</evidence>
<name>A0A150PKH1_SORCE</name>
<dbReference type="InterPro" id="IPR002397">
    <property type="entry name" value="Cyt_P450_B"/>
</dbReference>
<dbReference type="GO" id="GO:0020037">
    <property type="term" value="F:heme binding"/>
    <property type="evidence" value="ECO:0007669"/>
    <property type="project" value="InterPro"/>
</dbReference>
<dbReference type="EMBL" id="JELX01002230">
    <property type="protein sequence ID" value="KYF56130.1"/>
    <property type="molecule type" value="Genomic_DNA"/>
</dbReference>
<evidence type="ECO:0000313" key="8">
    <source>
        <dbReference type="EMBL" id="KYF56130.1"/>
    </source>
</evidence>
<dbReference type="PANTHER" id="PTHR46696">
    <property type="entry name" value="P450, PUTATIVE (EUROFUNG)-RELATED"/>
    <property type="match status" value="1"/>
</dbReference>
<dbReference type="CDD" id="cd11078">
    <property type="entry name" value="CYP130-like"/>
    <property type="match status" value="1"/>
</dbReference>
<keyword evidence="6 7" id="KW-0503">Monooxygenase</keyword>
<sequence length="396" mass="43306">MDHRMDVLSPAFRANPYPWYAELRRAAPVCQVEPGGMWAVSRYEDVLFVLKNPELFSSHGFKAAWQPPWVGYNPLANSMLALDPPAHTRLRGLIHRAFGARTVARLAPRVRAVAEELASGLAGELDVIDALAMPLPAFVIGEVLGLDHGLRRHFKRWADDILSVTPGPQPPAHAERVRTTIAELTGYLSDVVAARRRAPADDTVSDLIRAEADGQALTDTEIVDFLVLLLLGGLETTTHLLGNALLFLADHPEMLRRLRDAPDLVPLFLEEVLRYDGPSQSVPRLTTREVELAGATLPAGALVLALVASANRDERQYPEPDRFDLHRGSHGGLQFGHGIHFCIGAALARMEARAALEALIARFARIEHGPGEIVYNRTLTVRGPVALPLRFVAGPA</sequence>
<dbReference type="GO" id="GO:0005506">
    <property type="term" value="F:iron ion binding"/>
    <property type="evidence" value="ECO:0007669"/>
    <property type="project" value="InterPro"/>
</dbReference>
<evidence type="ECO:0000256" key="5">
    <source>
        <dbReference type="ARBA" id="ARBA00023004"/>
    </source>
</evidence>
<dbReference type="PANTHER" id="PTHR46696:SF1">
    <property type="entry name" value="CYTOCHROME P450 YJIB-RELATED"/>
    <property type="match status" value="1"/>
</dbReference>
<keyword evidence="5 7" id="KW-0408">Iron</keyword>
<comment type="similarity">
    <text evidence="1 7">Belongs to the cytochrome P450 family.</text>
</comment>
<dbReference type="InterPro" id="IPR001128">
    <property type="entry name" value="Cyt_P450"/>
</dbReference>
<evidence type="ECO:0000313" key="9">
    <source>
        <dbReference type="Proteomes" id="UP000075604"/>
    </source>
</evidence>
<evidence type="ECO:0000256" key="3">
    <source>
        <dbReference type="ARBA" id="ARBA00022723"/>
    </source>
</evidence>
<comment type="caution">
    <text evidence="8">The sequence shown here is derived from an EMBL/GenBank/DDBJ whole genome shotgun (WGS) entry which is preliminary data.</text>
</comment>
<dbReference type="PRINTS" id="PR00359">
    <property type="entry name" value="BP450"/>
</dbReference>
<dbReference type="Pfam" id="PF00067">
    <property type="entry name" value="p450"/>
    <property type="match status" value="1"/>
</dbReference>
<dbReference type="PROSITE" id="PS00086">
    <property type="entry name" value="CYTOCHROME_P450"/>
    <property type="match status" value="1"/>
</dbReference>
<dbReference type="GO" id="GO:0016705">
    <property type="term" value="F:oxidoreductase activity, acting on paired donors, with incorporation or reduction of molecular oxygen"/>
    <property type="evidence" value="ECO:0007669"/>
    <property type="project" value="InterPro"/>
</dbReference>
<protein>
    <submittedName>
        <fullName evidence="8">Cytochrome</fullName>
    </submittedName>
</protein>
<evidence type="ECO:0000256" key="1">
    <source>
        <dbReference type="ARBA" id="ARBA00010617"/>
    </source>
</evidence>
<keyword evidence="2 7" id="KW-0349">Heme</keyword>